<proteinExistence type="inferred from homology"/>
<dbReference type="EMBL" id="GEDV01007938">
    <property type="protein sequence ID" value="JAP80619.1"/>
    <property type="molecule type" value="Transcribed_RNA"/>
</dbReference>
<feature type="region of interest" description="Disordered" evidence="2">
    <location>
        <begin position="367"/>
        <end position="420"/>
    </location>
</feature>
<name>A0A131YMY9_RHIAP</name>
<comment type="similarity">
    <text evidence="1">Belongs to the PC-esterase family.</text>
</comment>
<dbReference type="PANTHER" id="PTHR14469">
    <property type="entry name" value="SARCOMA ANTIGEN NY-SAR-23"/>
    <property type="match status" value="1"/>
</dbReference>
<reference evidence="3" key="1">
    <citation type="journal article" date="2016" name="Ticks Tick Borne Dis.">
        <title>De novo assembly and annotation of the salivary gland transcriptome of Rhipicephalus appendiculatus male and female ticks during blood feeding.</title>
        <authorList>
            <person name="de Castro M.H."/>
            <person name="de Klerk D."/>
            <person name="Pienaar R."/>
            <person name="Latif A.A."/>
            <person name="Rees D.J."/>
            <person name="Mans B.J."/>
        </authorList>
    </citation>
    <scope>NUCLEOTIDE SEQUENCE</scope>
    <source>
        <tissue evidence="3">Salivary glands</tissue>
    </source>
</reference>
<accession>A0A131YMY9</accession>
<evidence type="ECO:0008006" key="4">
    <source>
        <dbReference type="Google" id="ProtNLM"/>
    </source>
</evidence>
<evidence type="ECO:0000313" key="3">
    <source>
        <dbReference type="EMBL" id="JAP80619.1"/>
    </source>
</evidence>
<sequence length="420" mass="48261">MPFPGHMILRHGPVWNVCVQLSLVDLHSSIFMHSYFCSPEELVAGQVDVRAIYKDLICVYQKDEFISNQKLKLKMEESSFGDVLVSHGKKHNGRDYKEERLYTRNKTSIAFYFLTRIYSDYVKSILAGMVDDNVPDVIIVGSCLWDITRWGPNGVKEYKENLNKFFSELTRILPSTSLVMWLTAAPLAQDVRGGFLIPQLEFLKYSLRFHVLEANSFCRETADKYGIDVVDIHYHLRMLLEHRAEDGIHWLPLAVRLCTNLVLTHIALSWGFKGPSCDNFIVGSEKKIIQEEKRGPQCTTDEESAAEQSLLPDELSFSTALGCDEEVKQEVINNATEVPPSQRPKAQRGNWRARYFNVFRPCRRPRRNHSWRGPWPSGQEPWGRQGQPEHSSQNDDFSQNHSDQAPNFSSHRGGHRGVFF</sequence>
<protein>
    <recommendedName>
        <fullName evidence="4">PC-esterase domain-containing protein 1B</fullName>
    </recommendedName>
</protein>
<dbReference type="PANTHER" id="PTHR14469:SF0">
    <property type="entry name" value="FAMILY WITH SEQUENCE SIMILARITY 113"/>
    <property type="match status" value="1"/>
</dbReference>
<organism evidence="3">
    <name type="scientific">Rhipicephalus appendiculatus</name>
    <name type="common">Brown ear tick</name>
    <dbReference type="NCBI Taxonomy" id="34631"/>
    <lineage>
        <taxon>Eukaryota</taxon>
        <taxon>Metazoa</taxon>
        <taxon>Ecdysozoa</taxon>
        <taxon>Arthropoda</taxon>
        <taxon>Chelicerata</taxon>
        <taxon>Arachnida</taxon>
        <taxon>Acari</taxon>
        <taxon>Parasitiformes</taxon>
        <taxon>Ixodida</taxon>
        <taxon>Ixodoidea</taxon>
        <taxon>Ixodidae</taxon>
        <taxon>Rhipicephalinae</taxon>
        <taxon>Rhipicephalus</taxon>
        <taxon>Rhipicephalus</taxon>
    </lineage>
</organism>
<feature type="compositionally biased region" description="Polar residues" evidence="2">
    <location>
        <begin position="388"/>
        <end position="410"/>
    </location>
</feature>
<evidence type="ECO:0000256" key="2">
    <source>
        <dbReference type="SAM" id="MobiDB-lite"/>
    </source>
</evidence>
<dbReference type="SUPFAM" id="SSF52266">
    <property type="entry name" value="SGNH hydrolase"/>
    <property type="match status" value="1"/>
</dbReference>
<dbReference type="InterPro" id="IPR036514">
    <property type="entry name" value="SGNH_hydro_sf"/>
</dbReference>
<evidence type="ECO:0000256" key="1">
    <source>
        <dbReference type="ARBA" id="ARBA00037957"/>
    </source>
</evidence>
<dbReference type="Gene3D" id="3.40.50.1110">
    <property type="entry name" value="SGNH hydrolase"/>
    <property type="match status" value="1"/>
</dbReference>
<dbReference type="AlphaFoldDB" id="A0A131YMY9"/>